<protein>
    <submittedName>
        <fullName evidence="1">Uncharacterized protein</fullName>
    </submittedName>
</protein>
<sequence length="418" mass="47989">MAKFQYEGVIDDISKIQFNCIEEVLENKGFTNCKVIIEQVGEAGDNYVANIKRIITTGVDGKPFKMIAKVAPTNEQARKFLNAHNLFLNEVIMYTEVLPEFRQLQVAAEVPEAEILQYAECYGCISEPPNEFILLEDLKVSNYTMLDRFEYLSEDCLKLLLKNLAIMHSLSYVLKTKKPEKFSDLTSKFFNLWANIGKIDENVAFLGVLEEQAVNLVNDDDRRTEVVKRAGMGQISKMVDKISKADLGLKHTVILQGDLWINNIMFRFDGEKLKNLTMIDYQVSRESSPVFDLLYLLYNCTDSKMRLKHFNDWVDYYHTELDKSLSNYGLKAISFLTRDKLDADLKRYGKLVFSICILVSFILSMKNKDAAKMKENMNISEGDDTNAKPITQQDHDTQQLFKLRVEGMVDTLLELGFV</sequence>
<evidence type="ECO:0000313" key="2">
    <source>
        <dbReference type="Proteomes" id="UP000824533"/>
    </source>
</evidence>
<comment type="caution">
    <text evidence="1">The sequence shown here is derived from an EMBL/GenBank/DDBJ whole genome shotgun (WGS) entry which is preliminary data.</text>
</comment>
<name>A0ACC1CME7_9NEOP</name>
<proteinExistence type="predicted"/>
<reference evidence="1 2" key="1">
    <citation type="journal article" date="2021" name="Front. Genet.">
        <title>Chromosome-Level Genome Assembly Reveals Significant Gene Expansion in the Toll and IMD Signaling Pathways of Dendrolimus kikuchii.</title>
        <authorList>
            <person name="Zhou J."/>
            <person name="Wu P."/>
            <person name="Xiong Z."/>
            <person name="Liu N."/>
            <person name="Zhao N."/>
            <person name="Ji M."/>
            <person name="Qiu Y."/>
            <person name="Yang B."/>
        </authorList>
    </citation>
    <scope>NUCLEOTIDE SEQUENCE [LARGE SCALE GENOMIC DNA]</scope>
    <source>
        <strain evidence="1">Ann1</strain>
    </source>
</reference>
<accession>A0ACC1CME7</accession>
<organism evidence="1 2">
    <name type="scientific">Dendrolimus kikuchii</name>
    <dbReference type="NCBI Taxonomy" id="765133"/>
    <lineage>
        <taxon>Eukaryota</taxon>
        <taxon>Metazoa</taxon>
        <taxon>Ecdysozoa</taxon>
        <taxon>Arthropoda</taxon>
        <taxon>Hexapoda</taxon>
        <taxon>Insecta</taxon>
        <taxon>Pterygota</taxon>
        <taxon>Neoptera</taxon>
        <taxon>Endopterygota</taxon>
        <taxon>Lepidoptera</taxon>
        <taxon>Glossata</taxon>
        <taxon>Ditrysia</taxon>
        <taxon>Bombycoidea</taxon>
        <taxon>Lasiocampidae</taxon>
        <taxon>Dendrolimus</taxon>
    </lineage>
</organism>
<gene>
    <name evidence="1" type="ORF">K1T71_011895</name>
</gene>
<dbReference type="Proteomes" id="UP000824533">
    <property type="component" value="Linkage Group LG21"/>
</dbReference>
<dbReference type="EMBL" id="CM034407">
    <property type="protein sequence ID" value="KAJ0172756.1"/>
    <property type="molecule type" value="Genomic_DNA"/>
</dbReference>
<keyword evidence="2" id="KW-1185">Reference proteome</keyword>
<evidence type="ECO:0000313" key="1">
    <source>
        <dbReference type="EMBL" id="KAJ0172756.1"/>
    </source>
</evidence>